<evidence type="ECO:0000313" key="1">
    <source>
        <dbReference type="EMBL" id="OCT91685.1"/>
    </source>
</evidence>
<accession>A0A974HVG0</accession>
<organism evidence="1 2">
    <name type="scientific">Xenopus laevis</name>
    <name type="common">African clawed frog</name>
    <dbReference type="NCBI Taxonomy" id="8355"/>
    <lineage>
        <taxon>Eukaryota</taxon>
        <taxon>Metazoa</taxon>
        <taxon>Chordata</taxon>
        <taxon>Craniata</taxon>
        <taxon>Vertebrata</taxon>
        <taxon>Euteleostomi</taxon>
        <taxon>Amphibia</taxon>
        <taxon>Batrachia</taxon>
        <taxon>Anura</taxon>
        <taxon>Pipoidea</taxon>
        <taxon>Pipidae</taxon>
        <taxon>Xenopodinae</taxon>
        <taxon>Xenopus</taxon>
        <taxon>Xenopus</taxon>
    </lineage>
</organism>
<dbReference type="EMBL" id="CM004469">
    <property type="protein sequence ID" value="OCT91685.1"/>
    <property type="molecule type" value="Genomic_DNA"/>
</dbReference>
<reference evidence="2" key="1">
    <citation type="journal article" date="2016" name="Nature">
        <title>Genome evolution in the allotetraploid frog Xenopus laevis.</title>
        <authorList>
            <person name="Session A.M."/>
            <person name="Uno Y."/>
            <person name="Kwon T."/>
            <person name="Chapman J.A."/>
            <person name="Toyoda A."/>
            <person name="Takahashi S."/>
            <person name="Fukui A."/>
            <person name="Hikosaka A."/>
            <person name="Suzuki A."/>
            <person name="Kondo M."/>
            <person name="van Heeringen S.J."/>
            <person name="Quigley I."/>
            <person name="Heinz S."/>
            <person name="Ogino H."/>
            <person name="Ochi H."/>
            <person name="Hellsten U."/>
            <person name="Lyons J.B."/>
            <person name="Simakov O."/>
            <person name="Putnam N."/>
            <person name="Stites J."/>
            <person name="Kuroki Y."/>
            <person name="Tanaka T."/>
            <person name="Michiue T."/>
            <person name="Watanabe M."/>
            <person name="Bogdanovic O."/>
            <person name="Lister R."/>
            <person name="Georgiou G."/>
            <person name="Paranjpe S.S."/>
            <person name="van Kruijsbergen I."/>
            <person name="Shu S."/>
            <person name="Carlson J."/>
            <person name="Kinoshita T."/>
            <person name="Ohta Y."/>
            <person name="Mawaribuchi S."/>
            <person name="Jenkins J."/>
            <person name="Grimwood J."/>
            <person name="Schmutz J."/>
            <person name="Mitros T."/>
            <person name="Mozaffari S.V."/>
            <person name="Suzuki Y."/>
            <person name="Haramoto Y."/>
            <person name="Yamamoto T.S."/>
            <person name="Takagi C."/>
            <person name="Heald R."/>
            <person name="Miller K."/>
            <person name="Haudenschild C."/>
            <person name="Kitzman J."/>
            <person name="Nakayama T."/>
            <person name="Izutsu Y."/>
            <person name="Robert J."/>
            <person name="Fortriede J."/>
            <person name="Burns K."/>
            <person name="Lotay V."/>
            <person name="Karimi K."/>
            <person name="Yasuoka Y."/>
            <person name="Dichmann D.S."/>
            <person name="Flajnik M.F."/>
            <person name="Houston D.W."/>
            <person name="Shendure J."/>
            <person name="DuPasquier L."/>
            <person name="Vize P.D."/>
            <person name="Zorn A.M."/>
            <person name="Ito M."/>
            <person name="Marcotte E.M."/>
            <person name="Wallingford J.B."/>
            <person name="Ito Y."/>
            <person name="Asashima M."/>
            <person name="Ueno N."/>
            <person name="Matsuda Y."/>
            <person name="Veenstra G.J."/>
            <person name="Fujiyama A."/>
            <person name="Harland R.M."/>
            <person name="Taira M."/>
            <person name="Rokhsar D.S."/>
        </authorList>
    </citation>
    <scope>NUCLEOTIDE SEQUENCE [LARGE SCALE GENOMIC DNA]</scope>
    <source>
        <strain evidence="2">J</strain>
    </source>
</reference>
<gene>
    <name evidence="1" type="ORF">XELAEV_18014745mg</name>
</gene>
<protein>
    <submittedName>
        <fullName evidence="1">Uncharacterized protein</fullName>
    </submittedName>
</protein>
<dbReference type="Proteomes" id="UP000694892">
    <property type="component" value="Chromosome 2S"/>
</dbReference>
<dbReference type="AlphaFoldDB" id="A0A974HVG0"/>
<sequence length="80" mass="9082">MAALVMCPCVEWLQNQKMGCHKHGLSLQSYPHHRWHSVFGACLLLASLGHWLSRQSLKPMVKACLSGCYSLPLRQTFRVC</sequence>
<name>A0A974HVG0_XENLA</name>
<evidence type="ECO:0000313" key="2">
    <source>
        <dbReference type="Proteomes" id="UP000694892"/>
    </source>
</evidence>
<proteinExistence type="predicted"/>